<evidence type="ECO:0000313" key="3">
    <source>
        <dbReference type="Proteomes" id="UP000239263"/>
    </source>
</evidence>
<evidence type="ECO:0000259" key="1">
    <source>
        <dbReference type="PROSITE" id="PS51184"/>
    </source>
</evidence>
<gene>
    <name evidence="2" type="ORF">BTO22_16415</name>
</gene>
<dbReference type="OrthoDB" id="479699at2"/>
<comment type="caution">
    <text evidence="2">The sequence shown here is derived from an EMBL/GenBank/DDBJ whole genome shotgun (WGS) entry which is preliminary data.</text>
</comment>
<organism evidence="2 3">
    <name type="scientific">Aliivibrio sifiae</name>
    <dbReference type="NCBI Taxonomy" id="566293"/>
    <lineage>
        <taxon>Bacteria</taxon>
        <taxon>Pseudomonadati</taxon>
        <taxon>Pseudomonadota</taxon>
        <taxon>Gammaproteobacteria</taxon>
        <taxon>Vibrionales</taxon>
        <taxon>Vibrionaceae</taxon>
        <taxon>Aliivibrio</taxon>
    </lineage>
</organism>
<dbReference type="Gene3D" id="2.60.120.650">
    <property type="entry name" value="Cupin"/>
    <property type="match status" value="1"/>
</dbReference>
<protein>
    <recommendedName>
        <fullName evidence="1">JmjC domain-containing protein</fullName>
    </recommendedName>
</protein>
<dbReference type="Pfam" id="PF08007">
    <property type="entry name" value="JmjC_2"/>
    <property type="match status" value="1"/>
</dbReference>
<dbReference type="InterPro" id="IPR003347">
    <property type="entry name" value="JmjC_dom"/>
</dbReference>
<dbReference type="SUPFAM" id="SSF51197">
    <property type="entry name" value="Clavaminate synthase-like"/>
    <property type="match status" value="1"/>
</dbReference>
<dbReference type="PROSITE" id="PS51184">
    <property type="entry name" value="JMJC"/>
    <property type="match status" value="1"/>
</dbReference>
<dbReference type="AlphaFoldDB" id="A0A2S7X4V7"/>
<dbReference type="EMBL" id="MSCO01000002">
    <property type="protein sequence ID" value="PQJ85059.1"/>
    <property type="molecule type" value="Genomic_DNA"/>
</dbReference>
<evidence type="ECO:0000313" key="2">
    <source>
        <dbReference type="EMBL" id="PQJ85059.1"/>
    </source>
</evidence>
<sequence>MKFYNKSKWKSAALLCLEDVVNIENTLGFQFKSTALKELKIAMANGHGQLEYRLAGGCTGEYISQGSYDDVLFQCKKNGVSYIINDLETVDGFFSHLASDISNTCMCNVSLKAFISVRNSKKSPLHYDYHHLLNMQILGSKYWRIFRRPEDIIYPSTGYVVSNDTDKHDEFTGEISCGDLFTIPKGFAHDVYTTSDVSVHITVILRYKTIKDILLQKCSDNLSGYDEYPLLKAIDSPHELERKFVDLPPVNTSLSLDDIYRSIFSFQKLVPKSSSGNEFQYNTLYFNKCTWGYEVFEDMIELTLPTVIPRHVEIESISFLPAKLSLPLELLPTIKFIFNNGYLSFSDLNQTFDEKTSQAIYKVFFDTGIALNMIDSE</sequence>
<feature type="domain" description="JmjC" evidence="1">
    <location>
        <begin position="76"/>
        <end position="222"/>
    </location>
</feature>
<reference evidence="2 3" key="1">
    <citation type="submission" date="2016-12" db="EMBL/GenBank/DDBJ databases">
        <title>Diversity of luminous bacteria.</title>
        <authorList>
            <person name="Yoshizawa S."/>
            <person name="Kogure K."/>
        </authorList>
    </citation>
    <scope>NUCLEOTIDE SEQUENCE [LARGE SCALE GENOMIC DNA]</scope>
    <source>
        <strain evidence="2 3">ATCC 33715</strain>
    </source>
</reference>
<name>A0A2S7X4V7_9GAMM</name>
<dbReference type="RefSeq" id="WP_105056422.1">
    <property type="nucleotide sequence ID" value="NZ_CAWNRT010000002.1"/>
</dbReference>
<accession>A0A2S7X4V7</accession>
<proteinExistence type="predicted"/>
<dbReference type="Proteomes" id="UP000239263">
    <property type="component" value="Unassembled WGS sequence"/>
</dbReference>